<dbReference type="PANTHER" id="PTHR41533:SF1">
    <property type="entry name" value="L,D-TRANSPEPTIDASE YCBB-RELATED"/>
    <property type="match status" value="1"/>
</dbReference>
<dbReference type="Proteomes" id="UP000092528">
    <property type="component" value="Chromosome 1"/>
</dbReference>
<gene>
    <name evidence="10" type="ORF">VSVS05_01500</name>
</gene>
<dbReference type="RefSeq" id="WP_065545369.1">
    <property type="nucleotide sequence ID" value="NZ_CP016414.1"/>
</dbReference>
<dbReference type="Gene3D" id="2.40.440.10">
    <property type="entry name" value="L,D-transpeptidase catalytic domain-like"/>
    <property type="match status" value="1"/>
</dbReference>
<evidence type="ECO:0000313" key="11">
    <source>
        <dbReference type="Proteomes" id="UP000092528"/>
    </source>
</evidence>
<dbReference type="GO" id="GO:0016740">
    <property type="term" value="F:transferase activity"/>
    <property type="evidence" value="ECO:0007669"/>
    <property type="project" value="UniProtKB-KW"/>
</dbReference>
<dbReference type="InterPro" id="IPR045380">
    <property type="entry name" value="LD_TPept_scaffold_dom"/>
</dbReference>
<keyword evidence="8" id="KW-0732">Signal</keyword>
<name>A0A1C7F916_9VIBR</name>
<dbReference type="CDD" id="cd16913">
    <property type="entry name" value="YkuD_like"/>
    <property type="match status" value="1"/>
</dbReference>
<dbReference type="InterPro" id="IPR036365">
    <property type="entry name" value="PGBD-like_sf"/>
</dbReference>
<keyword evidence="4 7" id="KW-0133">Cell shape</keyword>
<dbReference type="Gene3D" id="1.10.101.10">
    <property type="entry name" value="PGBD-like superfamily/PGBD"/>
    <property type="match status" value="1"/>
</dbReference>
<dbReference type="UniPathway" id="UPA00219"/>
<accession>A0A1C7F916</accession>
<keyword evidence="3" id="KW-0808">Transferase</keyword>
<reference evidence="10 11" key="1">
    <citation type="submission" date="2016-07" db="EMBL/GenBank/DDBJ databases">
        <title>Genome sequencing of Vibrio scophthalmi strain VS-05, an isolated from Paralichthys olivaceus.</title>
        <authorList>
            <person name="Han H.-J."/>
        </authorList>
    </citation>
    <scope>NUCLEOTIDE SEQUENCE [LARGE SCALE GENOMIC DNA]</scope>
    <source>
        <strain evidence="10 11">VS-05</strain>
    </source>
</reference>
<evidence type="ECO:0000256" key="6">
    <source>
        <dbReference type="ARBA" id="ARBA00023316"/>
    </source>
</evidence>
<evidence type="ECO:0000256" key="2">
    <source>
        <dbReference type="ARBA" id="ARBA00005992"/>
    </source>
</evidence>
<dbReference type="GeneID" id="96873516"/>
<feature type="active site" description="Nucleophile" evidence="7">
    <location>
        <position position="444"/>
    </location>
</feature>
<organism evidence="10 11">
    <name type="scientific">Vibrio scophthalmi</name>
    <dbReference type="NCBI Taxonomy" id="45658"/>
    <lineage>
        <taxon>Bacteria</taxon>
        <taxon>Pseudomonadati</taxon>
        <taxon>Pseudomonadota</taxon>
        <taxon>Gammaproteobacteria</taxon>
        <taxon>Vibrionales</taxon>
        <taxon>Vibrionaceae</taxon>
        <taxon>Vibrio</taxon>
    </lineage>
</organism>
<comment type="similarity">
    <text evidence="2">Belongs to the YkuD family.</text>
</comment>
<keyword evidence="11" id="KW-1185">Reference proteome</keyword>
<evidence type="ECO:0000259" key="9">
    <source>
        <dbReference type="PROSITE" id="PS52029"/>
    </source>
</evidence>
<protein>
    <submittedName>
        <fullName evidence="10">Putative L,D-transpeptidase YcbB</fullName>
    </submittedName>
</protein>
<feature type="domain" description="L,D-TPase catalytic" evidence="9">
    <location>
        <begin position="291"/>
        <end position="468"/>
    </location>
</feature>
<dbReference type="EMBL" id="CP016414">
    <property type="protein sequence ID" value="ANU36625.1"/>
    <property type="molecule type" value="Genomic_DNA"/>
</dbReference>
<evidence type="ECO:0000256" key="4">
    <source>
        <dbReference type="ARBA" id="ARBA00022960"/>
    </source>
</evidence>
<evidence type="ECO:0000256" key="7">
    <source>
        <dbReference type="PROSITE-ProRule" id="PRU01373"/>
    </source>
</evidence>
<comment type="pathway">
    <text evidence="1 7">Cell wall biogenesis; peptidoglycan biosynthesis.</text>
</comment>
<dbReference type="PANTHER" id="PTHR41533">
    <property type="entry name" value="L,D-TRANSPEPTIDASE HI_1667-RELATED"/>
    <property type="match status" value="1"/>
</dbReference>
<dbReference type="Pfam" id="PF20142">
    <property type="entry name" value="Scaffold"/>
    <property type="match status" value="1"/>
</dbReference>
<dbReference type="InterPro" id="IPR005490">
    <property type="entry name" value="LD_TPept_cat_dom"/>
</dbReference>
<feature type="active site" description="Proton donor/acceptor" evidence="7">
    <location>
        <position position="425"/>
    </location>
</feature>
<keyword evidence="6 7" id="KW-0961">Cell wall biogenesis/degradation</keyword>
<dbReference type="InterPro" id="IPR002477">
    <property type="entry name" value="Peptidoglycan-bd-like"/>
</dbReference>
<sequence length="512" mass="59428">MLKFNAALLTLVLMPMPSWALSYFEDIGWVSPNSQAVTQLQYPSLVEDIYRDNGEQLIWFDLQQSSQLEFQLELIQQANVSPFLSRQLKQLRFYRNSNRWFEYDILATDAMITYMSYAEQAKHMGKEWYFKTKLTQPLSPPTLSALDALHASIESQQLGELIETYTPDNENYQSLVRAYLHLANSHEEELPKYHQDTQLKRVGDLLEARPALLDRLEVVDVDLSNVKFNIGYYDGRLEKAVKQFQAMHGLKPDGVIGPRTIQWLNVANRERLTMLAVNAERERMWPQQRDTIIVVNVPSFEMEYWYGGESMFQSRVVVGREARKTPVMSTKLDSVILNPTWNVPWKIMVEDIIPHMQSDPNYLSRQNIDIIANWQSNQVIDPSEIDWATLNPKAFPYRMRQMSGNYNALGLYKFNTPNKRAIFLHDTPSKHLFSKESRAFSSGCIRVKHADAFASLLLENQGVDLEKLDVSPDEANKAVSLRKRIPVHIIYQTAWAEDGVVQYRDDIYRFDR</sequence>
<dbReference type="GO" id="GO:0008360">
    <property type="term" value="P:regulation of cell shape"/>
    <property type="evidence" value="ECO:0007669"/>
    <property type="project" value="UniProtKB-UniRule"/>
</dbReference>
<dbReference type="GO" id="GO:0004180">
    <property type="term" value="F:carboxypeptidase activity"/>
    <property type="evidence" value="ECO:0007669"/>
    <property type="project" value="UniProtKB-ARBA"/>
</dbReference>
<dbReference type="Pfam" id="PF03734">
    <property type="entry name" value="YkuD"/>
    <property type="match status" value="1"/>
</dbReference>
<dbReference type="InterPro" id="IPR038063">
    <property type="entry name" value="Transpep_catalytic_dom"/>
</dbReference>
<dbReference type="SUPFAM" id="SSF47090">
    <property type="entry name" value="PGBD-like"/>
    <property type="match status" value="1"/>
</dbReference>
<evidence type="ECO:0000256" key="8">
    <source>
        <dbReference type="SAM" id="SignalP"/>
    </source>
</evidence>
<feature type="signal peptide" evidence="8">
    <location>
        <begin position="1"/>
        <end position="20"/>
    </location>
</feature>
<evidence type="ECO:0000313" key="10">
    <source>
        <dbReference type="EMBL" id="ANU36625.1"/>
    </source>
</evidence>
<dbReference type="PATRIC" id="fig|45658.7.peg.1480"/>
<evidence type="ECO:0000256" key="3">
    <source>
        <dbReference type="ARBA" id="ARBA00022679"/>
    </source>
</evidence>
<dbReference type="Pfam" id="PF01471">
    <property type="entry name" value="PG_binding_1"/>
    <property type="match status" value="1"/>
</dbReference>
<dbReference type="GO" id="GO:0071555">
    <property type="term" value="P:cell wall organization"/>
    <property type="evidence" value="ECO:0007669"/>
    <property type="project" value="UniProtKB-UniRule"/>
</dbReference>
<dbReference type="InterPro" id="IPR052905">
    <property type="entry name" value="LD-transpeptidase_YkuD-like"/>
</dbReference>
<dbReference type="InterPro" id="IPR036366">
    <property type="entry name" value="PGBDSf"/>
</dbReference>
<evidence type="ECO:0000256" key="5">
    <source>
        <dbReference type="ARBA" id="ARBA00022984"/>
    </source>
</evidence>
<keyword evidence="5 7" id="KW-0573">Peptidoglycan synthesis</keyword>
<dbReference type="AlphaFoldDB" id="A0A1C7F916"/>
<evidence type="ECO:0000256" key="1">
    <source>
        <dbReference type="ARBA" id="ARBA00004752"/>
    </source>
</evidence>
<dbReference type="PROSITE" id="PS52029">
    <property type="entry name" value="LD_TPASE"/>
    <property type="match status" value="1"/>
</dbReference>
<dbReference type="STRING" id="45658.VSVS12_01882"/>
<feature type="chain" id="PRO_5008885525" evidence="8">
    <location>
        <begin position="21"/>
        <end position="512"/>
    </location>
</feature>
<dbReference type="GO" id="GO:0009252">
    <property type="term" value="P:peptidoglycan biosynthetic process"/>
    <property type="evidence" value="ECO:0007669"/>
    <property type="project" value="UniProtKB-UniPathway"/>
</dbReference>
<proteinExistence type="inferred from homology"/>
<dbReference type="SUPFAM" id="SSF141523">
    <property type="entry name" value="L,D-transpeptidase catalytic domain-like"/>
    <property type="match status" value="1"/>
</dbReference>